<dbReference type="SUPFAM" id="SSF50978">
    <property type="entry name" value="WD40 repeat-like"/>
    <property type="match status" value="1"/>
</dbReference>
<dbReference type="InterPro" id="IPR037850">
    <property type="entry name" value="RBBP5/Swd1"/>
</dbReference>
<dbReference type="Pfam" id="PF00400">
    <property type="entry name" value="WD40"/>
    <property type="match status" value="2"/>
</dbReference>
<keyword evidence="2 5" id="KW-0853">WD repeat</keyword>
<dbReference type="HOGENOM" id="CLU_032142_0_0_1"/>
<dbReference type="GO" id="GO:0048188">
    <property type="term" value="C:Set1C/COMPASS complex"/>
    <property type="evidence" value="ECO:0007669"/>
    <property type="project" value="InterPro"/>
</dbReference>
<feature type="region of interest" description="Disordered" evidence="6">
    <location>
        <begin position="154"/>
        <end position="173"/>
    </location>
</feature>
<reference evidence="7 8" key="1">
    <citation type="submission" date="2015-01" db="EMBL/GenBank/DDBJ databases">
        <title>The Genome Sequence of Ochroconis gallopava CBS43764.</title>
        <authorList>
            <consortium name="The Broad Institute Genomics Platform"/>
            <person name="Cuomo C."/>
            <person name="de Hoog S."/>
            <person name="Gorbushina A."/>
            <person name="Stielow B."/>
            <person name="Teixiera M."/>
            <person name="Abouelleil A."/>
            <person name="Chapman S.B."/>
            <person name="Priest M."/>
            <person name="Young S.K."/>
            <person name="Wortman J."/>
            <person name="Nusbaum C."/>
            <person name="Birren B."/>
        </authorList>
    </citation>
    <scope>NUCLEOTIDE SEQUENCE [LARGE SCALE GENOMIC DNA]</scope>
    <source>
        <strain evidence="7 8">CBS 43764</strain>
    </source>
</reference>
<dbReference type="InParanoid" id="A0A0D1YNE2"/>
<accession>A0A0D1YNE2</accession>
<evidence type="ECO:0000256" key="4">
    <source>
        <dbReference type="ARBA" id="ARBA00023242"/>
    </source>
</evidence>
<dbReference type="InterPro" id="IPR001680">
    <property type="entry name" value="WD40_rpt"/>
</dbReference>
<evidence type="ECO:0000256" key="1">
    <source>
        <dbReference type="ARBA" id="ARBA00004123"/>
    </source>
</evidence>
<comment type="subcellular location">
    <subcellularLocation>
        <location evidence="1">Nucleus</location>
    </subcellularLocation>
</comment>
<dbReference type="PROSITE" id="PS00678">
    <property type="entry name" value="WD_REPEATS_1"/>
    <property type="match status" value="1"/>
</dbReference>
<dbReference type="PROSITE" id="PS50082">
    <property type="entry name" value="WD_REPEATS_2"/>
    <property type="match status" value="1"/>
</dbReference>
<dbReference type="SMART" id="SM00320">
    <property type="entry name" value="WD40"/>
    <property type="match status" value="5"/>
</dbReference>
<dbReference type="InterPro" id="IPR036322">
    <property type="entry name" value="WD40_repeat_dom_sf"/>
</dbReference>
<dbReference type="RefSeq" id="XP_016212116.1">
    <property type="nucleotide sequence ID" value="XM_016360034.1"/>
</dbReference>
<dbReference type="GeneID" id="27314372"/>
<evidence type="ECO:0000256" key="5">
    <source>
        <dbReference type="PROSITE-ProRule" id="PRU00221"/>
    </source>
</evidence>
<proteinExistence type="predicted"/>
<dbReference type="AlphaFoldDB" id="A0A0D1YNE2"/>
<dbReference type="Proteomes" id="UP000053259">
    <property type="component" value="Unassembled WGS sequence"/>
</dbReference>
<dbReference type="InterPro" id="IPR015943">
    <property type="entry name" value="WD40/YVTN_repeat-like_dom_sf"/>
</dbReference>
<dbReference type="EMBL" id="KN847550">
    <property type="protein sequence ID" value="KIW02247.1"/>
    <property type="molecule type" value="Genomic_DNA"/>
</dbReference>
<dbReference type="STRING" id="253628.A0A0D1YNE2"/>
<dbReference type="VEuPathDB" id="FungiDB:PV09_06399"/>
<name>A0A0D1YNE2_9PEZI</name>
<dbReference type="PANTHER" id="PTHR44040">
    <property type="entry name" value="RETINOBLASTOMA-BINDING PROTEIN 5"/>
    <property type="match status" value="1"/>
</dbReference>
<organism evidence="7 8">
    <name type="scientific">Verruconis gallopava</name>
    <dbReference type="NCBI Taxonomy" id="253628"/>
    <lineage>
        <taxon>Eukaryota</taxon>
        <taxon>Fungi</taxon>
        <taxon>Dikarya</taxon>
        <taxon>Ascomycota</taxon>
        <taxon>Pezizomycotina</taxon>
        <taxon>Dothideomycetes</taxon>
        <taxon>Pleosporomycetidae</taxon>
        <taxon>Venturiales</taxon>
        <taxon>Sympoventuriaceae</taxon>
        <taxon>Verruconis</taxon>
    </lineage>
</organism>
<feature type="repeat" description="WD" evidence="5">
    <location>
        <begin position="63"/>
        <end position="104"/>
    </location>
</feature>
<dbReference type="InterPro" id="IPR019775">
    <property type="entry name" value="WD40_repeat_CS"/>
</dbReference>
<keyword evidence="8" id="KW-1185">Reference proteome</keyword>
<dbReference type="PROSITE" id="PS50294">
    <property type="entry name" value="WD_REPEATS_REGION"/>
    <property type="match status" value="1"/>
</dbReference>
<protein>
    <submittedName>
        <fullName evidence="7">Uncharacterized protein</fullName>
    </submittedName>
</protein>
<keyword evidence="4" id="KW-0539">Nucleus</keyword>
<evidence type="ECO:0000256" key="3">
    <source>
        <dbReference type="ARBA" id="ARBA00022737"/>
    </source>
</evidence>
<evidence type="ECO:0000256" key="2">
    <source>
        <dbReference type="ARBA" id="ARBA00022574"/>
    </source>
</evidence>
<dbReference type="FunCoup" id="A0A0D1YNE2">
    <property type="interactions" value="899"/>
</dbReference>
<keyword evidence="3" id="KW-0677">Repeat</keyword>
<evidence type="ECO:0000256" key="6">
    <source>
        <dbReference type="SAM" id="MobiDB-lite"/>
    </source>
</evidence>
<dbReference type="OrthoDB" id="196858at2759"/>
<feature type="region of interest" description="Disordered" evidence="6">
    <location>
        <begin position="444"/>
        <end position="478"/>
    </location>
</feature>
<dbReference type="Gene3D" id="2.130.10.10">
    <property type="entry name" value="YVTN repeat-like/Quinoprotein amine dehydrogenase"/>
    <property type="match status" value="1"/>
</dbReference>
<evidence type="ECO:0000313" key="8">
    <source>
        <dbReference type="Proteomes" id="UP000053259"/>
    </source>
</evidence>
<dbReference type="PANTHER" id="PTHR44040:SF1">
    <property type="entry name" value="RETINOBLASTOMA-BINDING PROTEIN 5"/>
    <property type="match status" value="1"/>
</dbReference>
<sequence>MNLSLVDPFVLAQDCPEALTGSLRNGHSTCIRFSHQGDYLASGRLDGGIAIFDLETNGIARKLKGHTAQVQSLSWSFDDRYLLSASQDWKVILWDLADGSRKHTVRFEAPIFIAELHPLRSDVFVVALFEEQPMLVDISGTIAVKKVLPSAPLRSKEERENATEKQEAQDKKQTTTVACFNPAGTHILAGTNKGWLNIISTATCQTVYSLRLTNNIVILIRLSQSGLDMVVNSSDRIIRTFKLPDFADPNFDFQNLKLEVEHKYQDLVNRLSWNYVSLSSGGADYVTASTYMNHDIYVWERTDGSLVKILDGPKEELSAVEWHPLKPFVAAVGLDTGRVYLWSIATPQKWSALAPDFVEVEENVEYIEREDEFDIQPNDELTKRRLEQEDEEVDVLTVEPIKGGMEWENSDGRGRFRMPVLLVGVDNSDSEEEIVAIGAGQFRRKGGGQDWAAETVSGASEVPVANGGREGSKRRRAD</sequence>
<evidence type="ECO:0000313" key="7">
    <source>
        <dbReference type="EMBL" id="KIW02247.1"/>
    </source>
</evidence>
<gene>
    <name evidence="7" type="ORF">PV09_06399</name>
</gene>